<evidence type="ECO:0000313" key="1">
    <source>
        <dbReference type="EMBL" id="GAU50768.1"/>
    </source>
</evidence>
<dbReference type="EMBL" id="DF974867">
    <property type="protein sequence ID" value="GAU50768.1"/>
    <property type="molecule type" value="Genomic_DNA"/>
</dbReference>
<name>A0A2Z6P2V9_TRISU</name>
<dbReference type="AlphaFoldDB" id="A0A2Z6P2V9"/>
<dbReference type="Proteomes" id="UP000242715">
    <property type="component" value="Unassembled WGS sequence"/>
</dbReference>
<accession>A0A2Z6P2V9</accession>
<reference evidence="2" key="1">
    <citation type="journal article" date="2017" name="Front. Plant Sci.">
        <title>Climate Clever Clovers: New Paradigm to Reduce the Environmental Footprint of Ruminants by Breeding Low Methanogenic Forages Utilizing Haplotype Variation.</title>
        <authorList>
            <person name="Kaur P."/>
            <person name="Appels R."/>
            <person name="Bayer P.E."/>
            <person name="Keeble-Gagnere G."/>
            <person name="Wang J."/>
            <person name="Hirakawa H."/>
            <person name="Shirasawa K."/>
            <person name="Vercoe P."/>
            <person name="Stefanova K."/>
            <person name="Durmic Z."/>
            <person name="Nichols P."/>
            <person name="Revell C."/>
            <person name="Isobe S.N."/>
            <person name="Edwards D."/>
            <person name="Erskine W."/>
        </authorList>
    </citation>
    <scope>NUCLEOTIDE SEQUENCE [LARGE SCALE GENOMIC DNA]</scope>
    <source>
        <strain evidence="2">cv. Daliak</strain>
    </source>
</reference>
<gene>
    <name evidence="1" type="ORF">TSUD_410650</name>
</gene>
<proteinExistence type="predicted"/>
<evidence type="ECO:0008006" key="3">
    <source>
        <dbReference type="Google" id="ProtNLM"/>
    </source>
</evidence>
<organism evidence="1 2">
    <name type="scientific">Trifolium subterraneum</name>
    <name type="common">Subterranean clover</name>
    <dbReference type="NCBI Taxonomy" id="3900"/>
    <lineage>
        <taxon>Eukaryota</taxon>
        <taxon>Viridiplantae</taxon>
        <taxon>Streptophyta</taxon>
        <taxon>Embryophyta</taxon>
        <taxon>Tracheophyta</taxon>
        <taxon>Spermatophyta</taxon>
        <taxon>Magnoliopsida</taxon>
        <taxon>eudicotyledons</taxon>
        <taxon>Gunneridae</taxon>
        <taxon>Pentapetalae</taxon>
        <taxon>rosids</taxon>
        <taxon>fabids</taxon>
        <taxon>Fabales</taxon>
        <taxon>Fabaceae</taxon>
        <taxon>Papilionoideae</taxon>
        <taxon>50 kb inversion clade</taxon>
        <taxon>NPAAA clade</taxon>
        <taxon>Hologalegina</taxon>
        <taxon>IRL clade</taxon>
        <taxon>Trifolieae</taxon>
        <taxon>Trifolium</taxon>
    </lineage>
</organism>
<keyword evidence="2" id="KW-1185">Reference proteome</keyword>
<sequence length="199" mass="22501">MKVKVIDGDGDVVFSLFDEEVEIMAMETCPLLQSMGESSSLFPDEMDTMYGNVVLYRIEKNSDSDNENLSEFKVLSICQEIAIVNMFIDKYLPTCDNAISFSDVCEISMLYDHSIEEDIENKVVVLSNHDVNALKVFQGNNPVEENLTTEERLFLSQLPNEIYFGSPKCIKEEFFAETNSSKRKADAASIVDVKMKSKD</sequence>
<protein>
    <recommendedName>
        <fullName evidence="3">Replication factor A C-terminal domain-containing protein</fullName>
    </recommendedName>
</protein>
<evidence type="ECO:0000313" key="2">
    <source>
        <dbReference type="Proteomes" id="UP000242715"/>
    </source>
</evidence>